<keyword evidence="2" id="KW-1185">Reference proteome</keyword>
<gene>
    <name evidence="1" type="ORF">EHP00_794</name>
</gene>
<dbReference type="EMBL" id="MNPJ01000011">
    <property type="protein sequence ID" value="OQS55332.1"/>
    <property type="molecule type" value="Genomic_DNA"/>
</dbReference>
<protein>
    <submittedName>
        <fullName evidence="1">Uncharacterized protein</fullName>
    </submittedName>
</protein>
<sequence>MEQKKFIICTRKENLNKLNGAKIKNNKLYLIHNHKKYSYKIEEPITSYVKINEKTDDVEIINREIYLTFYK</sequence>
<reference evidence="1 2" key="1">
    <citation type="journal article" date="2017" name="Environ. Microbiol.">
        <title>Decay of the glycolytic pathway and adaptation to intranuclear parasitism within Enterocytozoonidae microsporidia.</title>
        <authorList>
            <person name="Wiredu Boakye D."/>
            <person name="Jaroenlak P."/>
            <person name="Prachumwat A."/>
            <person name="Williams T.A."/>
            <person name="Bateman K.S."/>
            <person name="Itsathitphaisarn O."/>
            <person name="Sritunyalucksana K."/>
            <person name="Paszkiewicz K.H."/>
            <person name="Moore K.A."/>
            <person name="Stentiford G.D."/>
            <person name="Williams B.A."/>
        </authorList>
    </citation>
    <scope>NUCLEOTIDE SEQUENCE [LARGE SCALE GENOMIC DNA]</scope>
    <source>
        <strain evidence="1 2">TH1</strain>
    </source>
</reference>
<evidence type="ECO:0000313" key="2">
    <source>
        <dbReference type="Proteomes" id="UP000192758"/>
    </source>
</evidence>
<organism evidence="1 2">
    <name type="scientific">Ecytonucleospora hepatopenaei</name>
    <dbReference type="NCBI Taxonomy" id="646526"/>
    <lineage>
        <taxon>Eukaryota</taxon>
        <taxon>Fungi</taxon>
        <taxon>Fungi incertae sedis</taxon>
        <taxon>Microsporidia</taxon>
        <taxon>Enterocytozoonidae</taxon>
        <taxon>Ecytonucleospora</taxon>
    </lineage>
</organism>
<proteinExistence type="predicted"/>
<evidence type="ECO:0000313" key="1">
    <source>
        <dbReference type="EMBL" id="OQS55332.1"/>
    </source>
</evidence>
<dbReference type="VEuPathDB" id="MicrosporidiaDB:EHP00_794"/>
<dbReference type="AlphaFoldDB" id="A0A1W0E7Z4"/>
<dbReference type="Proteomes" id="UP000192758">
    <property type="component" value="Unassembled WGS sequence"/>
</dbReference>
<accession>A0A1W0E7Z4</accession>
<comment type="caution">
    <text evidence="1">The sequence shown here is derived from an EMBL/GenBank/DDBJ whole genome shotgun (WGS) entry which is preliminary data.</text>
</comment>
<name>A0A1W0E7Z4_9MICR</name>